<reference evidence="1 2" key="1">
    <citation type="submission" date="2023-10" db="EMBL/GenBank/DDBJ databases">
        <title>Glaciecola aquimarina strain GGW-M5 nov., isolated from a coastal seawater.</title>
        <authorList>
            <person name="Bayburt H."/>
            <person name="Kim J.M."/>
            <person name="Choi B.J."/>
            <person name="Jeon C.O."/>
        </authorList>
    </citation>
    <scope>NUCLEOTIDE SEQUENCE [LARGE SCALE GENOMIC DNA]</scope>
    <source>
        <strain evidence="1 2">KCTC 32108</strain>
    </source>
</reference>
<name>A0ABU3SSD0_9ALTE</name>
<proteinExistence type="predicted"/>
<sequence length="66" mass="7441">MKSIMLIFVLSVIVSTHIQASGWGYKHNRIAISADGNNQADNLHFWPRADPDDWGQHLLPWPSSLS</sequence>
<protein>
    <submittedName>
        <fullName evidence="1">Uncharacterized protein</fullName>
    </submittedName>
</protein>
<evidence type="ECO:0000313" key="2">
    <source>
        <dbReference type="Proteomes" id="UP001247805"/>
    </source>
</evidence>
<comment type="caution">
    <text evidence="1">The sequence shown here is derived from an EMBL/GenBank/DDBJ whole genome shotgun (WGS) entry which is preliminary data.</text>
</comment>
<keyword evidence="2" id="KW-1185">Reference proteome</keyword>
<dbReference type="Proteomes" id="UP001247805">
    <property type="component" value="Unassembled WGS sequence"/>
</dbReference>
<gene>
    <name evidence="1" type="ORF">RS130_02375</name>
</gene>
<accession>A0ABU3SSD0</accession>
<evidence type="ECO:0000313" key="1">
    <source>
        <dbReference type="EMBL" id="MDU0352921.1"/>
    </source>
</evidence>
<dbReference type="RefSeq" id="WP_316024625.1">
    <property type="nucleotide sequence ID" value="NZ_JAWDIO010000002.1"/>
</dbReference>
<organism evidence="1 2">
    <name type="scientific">Paraglaciecola aquimarina</name>
    <dbReference type="NCBI Taxonomy" id="1235557"/>
    <lineage>
        <taxon>Bacteria</taxon>
        <taxon>Pseudomonadati</taxon>
        <taxon>Pseudomonadota</taxon>
        <taxon>Gammaproteobacteria</taxon>
        <taxon>Alteromonadales</taxon>
        <taxon>Alteromonadaceae</taxon>
        <taxon>Paraglaciecola</taxon>
    </lineage>
</organism>
<dbReference type="EMBL" id="JAWDIO010000002">
    <property type="protein sequence ID" value="MDU0352921.1"/>
    <property type="molecule type" value="Genomic_DNA"/>
</dbReference>